<evidence type="ECO:0000313" key="2">
    <source>
        <dbReference type="Proteomes" id="UP000188324"/>
    </source>
</evidence>
<keyword evidence="2" id="KW-1185">Reference proteome</keyword>
<accession>A0A1Q2CBM4</accession>
<dbReference type="KEGG" id="tfl:RPIT_00265"/>
<name>A0A1Q2CBM4_9ACTN</name>
<dbReference type="EMBL" id="CP019605">
    <property type="protein sequence ID" value="AQP43445.1"/>
    <property type="molecule type" value="Genomic_DNA"/>
</dbReference>
<protein>
    <submittedName>
        <fullName evidence="1">Uncharacterized protein</fullName>
    </submittedName>
</protein>
<gene>
    <name evidence="1" type="ORF">RPIT_00265</name>
</gene>
<dbReference type="Gene3D" id="3.90.70.10">
    <property type="entry name" value="Cysteine proteinases"/>
    <property type="match status" value="1"/>
</dbReference>
<evidence type="ECO:0000313" key="1">
    <source>
        <dbReference type="EMBL" id="AQP43445.1"/>
    </source>
</evidence>
<dbReference type="InterPro" id="IPR039564">
    <property type="entry name" value="Peptidase_C39-like"/>
</dbReference>
<dbReference type="AlphaFoldDB" id="A0A1Q2CBM4"/>
<proteinExistence type="predicted"/>
<organism evidence="1 2">
    <name type="scientific">Tessaracoccus flavus</name>
    <dbReference type="NCBI Taxonomy" id="1610493"/>
    <lineage>
        <taxon>Bacteria</taxon>
        <taxon>Bacillati</taxon>
        <taxon>Actinomycetota</taxon>
        <taxon>Actinomycetes</taxon>
        <taxon>Propionibacteriales</taxon>
        <taxon>Propionibacteriaceae</taxon>
        <taxon>Tessaracoccus</taxon>
    </lineage>
</organism>
<dbReference type="STRING" id="1610493.RPIT_00265"/>
<dbReference type="Pfam" id="PF13529">
    <property type="entry name" value="Peptidase_C39_2"/>
    <property type="match status" value="1"/>
</dbReference>
<dbReference type="RefSeq" id="WP_162274450.1">
    <property type="nucleotide sequence ID" value="NZ_CP019605.1"/>
</dbReference>
<dbReference type="Proteomes" id="UP000188324">
    <property type="component" value="Chromosome"/>
</dbReference>
<reference evidence="1 2" key="1">
    <citation type="journal article" date="2016" name="Int. J. Syst. Evol. Microbiol.">
        <title>Tessaracoccus flavus sp. nov., isolated from the drainage system of a lindane-producing factory.</title>
        <authorList>
            <person name="Kumari R."/>
            <person name="Singh P."/>
            <person name="Schumann P."/>
            <person name="Lal R."/>
        </authorList>
    </citation>
    <scope>NUCLEOTIDE SEQUENCE [LARGE SCALE GENOMIC DNA]</scope>
    <source>
        <strain evidence="1 2">RP1T</strain>
    </source>
</reference>
<sequence length="278" mass="29895">MTTFLLAMPVHAWADPGTETTDDIQFGIDYTPPSERDEQSPEAQEHIAEALLTYQTVAGLTASDQAAIEAELAELEKDNPEAVVEAREDAAAKRMSRAAAAVPPTARTFVMTHQKQANGYYCGPATASMIAKYKGKSCSQATLAGSTYLKTDANGATKWALKVMAPTLNKIVGTTEYQQIQSPTLASLKASFVNNIGENYLPVAVDTYEYANSAHYNGHPKTKNIGHWIVGHGYSRSGSTLAFHDPAQGVWSGVTVPETFTYSASGFHQWVTTNGIVA</sequence>